<keyword evidence="13" id="KW-1185">Reference proteome</keyword>
<dbReference type="UniPathway" id="UPA00214"/>
<evidence type="ECO:0000256" key="3">
    <source>
        <dbReference type="ARBA" id="ARBA00008706"/>
    </source>
</evidence>
<dbReference type="EMBL" id="AXZF01000029">
    <property type="protein sequence ID" value="ERT69307.1"/>
    <property type="molecule type" value="Genomic_DNA"/>
</dbReference>
<dbReference type="HAMAP" id="MF_00571">
    <property type="entry name" value="GalP_UDP_trans"/>
    <property type="match status" value="1"/>
</dbReference>
<dbReference type="NCBIfam" id="TIGR01239">
    <property type="entry name" value="galT_2"/>
    <property type="match status" value="1"/>
</dbReference>
<dbReference type="AlphaFoldDB" id="U7VC69"/>
<evidence type="ECO:0000259" key="11">
    <source>
        <dbReference type="Pfam" id="PF02744"/>
    </source>
</evidence>
<dbReference type="InterPro" id="IPR005849">
    <property type="entry name" value="GalP_Utransf_N"/>
</dbReference>
<dbReference type="GO" id="GO:0006012">
    <property type="term" value="P:galactose metabolic process"/>
    <property type="evidence" value="ECO:0007669"/>
    <property type="project" value="UniProtKB-UniRule"/>
</dbReference>
<evidence type="ECO:0000256" key="2">
    <source>
        <dbReference type="ARBA" id="ARBA00004496"/>
    </source>
</evidence>
<evidence type="ECO:0000256" key="1">
    <source>
        <dbReference type="ARBA" id="ARBA00001107"/>
    </source>
</evidence>
<comment type="subcellular location">
    <subcellularLocation>
        <location evidence="2 9">Cytoplasm</location>
    </subcellularLocation>
</comment>
<dbReference type="PANTHER" id="PTHR39191:SF1">
    <property type="entry name" value="DUF4922 DOMAIN-CONTAINING PROTEIN"/>
    <property type="match status" value="1"/>
</dbReference>
<proteinExistence type="inferred from homology"/>
<dbReference type="STRING" id="1319815.HMPREF0202_00816"/>
<evidence type="ECO:0000256" key="9">
    <source>
        <dbReference type="HAMAP-Rule" id="MF_00571"/>
    </source>
</evidence>
<dbReference type="PANTHER" id="PTHR39191">
    <property type="entry name" value="GALACTOSE-1-PHOSPHATE URIDYLYLTRANSFERASE"/>
    <property type="match status" value="1"/>
</dbReference>
<comment type="catalytic activity">
    <reaction evidence="1 9">
        <text>alpha-D-galactose 1-phosphate + UDP-alpha-D-glucose = alpha-D-glucose 1-phosphate + UDP-alpha-D-galactose</text>
        <dbReference type="Rhea" id="RHEA:13989"/>
        <dbReference type="ChEBI" id="CHEBI:58336"/>
        <dbReference type="ChEBI" id="CHEBI:58601"/>
        <dbReference type="ChEBI" id="CHEBI:58885"/>
        <dbReference type="ChEBI" id="CHEBI:66914"/>
        <dbReference type="EC" id="2.7.7.12"/>
    </reaction>
</comment>
<evidence type="ECO:0000256" key="7">
    <source>
        <dbReference type="ARBA" id="ARBA00023144"/>
    </source>
</evidence>
<dbReference type="Pfam" id="PF01087">
    <property type="entry name" value="GalP_UDP_transf"/>
    <property type="match status" value="1"/>
</dbReference>
<comment type="similarity">
    <text evidence="3 9">Belongs to the galactose-1-phosphate uridylyltransferase type 2 family.</text>
</comment>
<dbReference type="HOGENOM" id="CLU_047799_0_0_0"/>
<dbReference type="NCBIfam" id="NF003629">
    <property type="entry name" value="PRK05270.1-2"/>
    <property type="match status" value="1"/>
</dbReference>
<evidence type="ECO:0000256" key="4">
    <source>
        <dbReference type="ARBA" id="ARBA00022490"/>
    </source>
</evidence>
<sequence length="495" mass="57502">MINSLIQELLNYGLQKKLIDSCEEIYSRNLLLDVLNLKEWKKEEPKTGRDLEIILLDICHWAIENSLINDSPSEMELLDTKLMNCITPRPKEVINKFNNDFKISPEKATANYYEFSKNTNYIRDARIKRNLHWFSNTPYGDLEITINLAKPEKDPKDIEREKNMPKSSYPSCLLCLDNVGYSGRLNHPARQTHRVIPMNLKSENWYFQFSPYVYYNEHSIVFCEDHRPMKMGKDTFDRLLEFIEIFPHYCIGSNADLPIVGGSILSHDHYQAGKHTFPMEKAPIENKFQMKDFPEVSCGTIKWPMSVIRISSKNKETLSEAAEYIFEKWKNYSDETVDIIAYSEGIPHNTVTPIARKVGDEYQIDLALRNNITSDEHPMGIFHPHSEVHNIKKENIGLIEVMGLAILPGRLQEEMILLEKELQNPNWQITLKENPTLGKHYDWIKNIVSKRDNIVTLDILKEEIGKTFSTVLEHAGVFKRDDTGKKAFKNFTDTL</sequence>
<dbReference type="EC" id="2.7.7.12" evidence="9"/>
<gene>
    <name evidence="9" type="primary">galT</name>
    <name evidence="12" type="ORF">HMPREF0202_00816</name>
</gene>
<dbReference type="eggNOG" id="COG4468">
    <property type="taxonomic scope" value="Bacteria"/>
</dbReference>
<evidence type="ECO:0000256" key="6">
    <source>
        <dbReference type="ARBA" id="ARBA00022695"/>
    </source>
</evidence>
<comment type="pathway">
    <text evidence="9">Carbohydrate metabolism; galactose metabolism.</text>
</comment>
<keyword evidence="6 9" id="KW-0548">Nucleotidyltransferase</keyword>
<evidence type="ECO:0000256" key="5">
    <source>
        <dbReference type="ARBA" id="ARBA00022679"/>
    </source>
</evidence>
<dbReference type="PIRSF" id="PIRSF006005">
    <property type="entry name" value="GalT_BS"/>
    <property type="match status" value="1"/>
</dbReference>
<comment type="caution">
    <text evidence="12">The sequence shown here is derived from an EMBL/GenBank/DDBJ whole genome shotgun (WGS) entry which is preliminary data.</text>
</comment>
<dbReference type="GO" id="GO:0008108">
    <property type="term" value="F:UDP-glucose:hexose-1-phosphate uridylyltransferase activity"/>
    <property type="evidence" value="ECO:0007669"/>
    <property type="project" value="UniProtKB-UniRule"/>
</dbReference>
<keyword evidence="8 9" id="KW-0119">Carbohydrate metabolism</keyword>
<reference evidence="12 13" key="1">
    <citation type="submission" date="2013-08" db="EMBL/GenBank/DDBJ databases">
        <authorList>
            <person name="Weinstock G."/>
            <person name="Sodergren E."/>
            <person name="Wylie T."/>
            <person name="Fulton L."/>
            <person name="Fulton R."/>
            <person name="Fronick C."/>
            <person name="O'Laughlin M."/>
            <person name="Godfrey J."/>
            <person name="Miner T."/>
            <person name="Herter B."/>
            <person name="Appelbaum E."/>
            <person name="Cordes M."/>
            <person name="Lek S."/>
            <person name="Wollam A."/>
            <person name="Pepin K.H."/>
            <person name="Palsikar V.B."/>
            <person name="Mitreva M."/>
            <person name="Wilson R.K."/>
        </authorList>
    </citation>
    <scope>NUCLEOTIDE SEQUENCE [LARGE SCALE GENOMIC DNA]</scope>
    <source>
        <strain evidence="12 13">ATCC BAA-474</strain>
    </source>
</reference>
<evidence type="ECO:0000313" key="12">
    <source>
        <dbReference type="EMBL" id="ERT69307.1"/>
    </source>
</evidence>
<dbReference type="GO" id="GO:0005737">
    <property type="term" value="C:cytoplasm"/>
    <property type="evidence" value="ECO:0007669"/>
    <property type="project" value="UniProtKB-SubCell"/>
</dbReference>
<dbReference type="PATRIC" id="fig|1319815.3.peg.784"/>
<name>U7VC69_9FUSO</name>
<dbReference type="InterPro" id="IPR000766">
    <property type="entry name" value="GalP_uridyl_Trfase_II"/>
</dbReference>
<protein>
    <recommendedName>
        <fullName evidence="9">Galactose-1-phosphate uridylyltransferase</fullName>
        <shortName evidence="9">Gal-1-P uridylyltransferase</shortName>
        <ecNumber evidence="9">2.7.7.12</ecNumber>
    </recommendedName>
    <alternativeName>
        <fullName evidence="9">UDP-glucose--hexose-1-phosphate uridylyltransferase</fullName>
    </alternativeName>
</protein>
<organism evidence="12 13">
    <name type="scientific">Cetobacterium somerae ATCC BAA-474</name>
    <dbReference type="NCBI Taxonomy" id="1319815"/>
    <lineage>
        <taxon>Bacteria</taxon>
        <taxon>Fusobacteriati</taxon>
        <taxon>Fusobacteriota</taxon>
        <taxon>Fusobacteriia</taxon>
        <taxon>Fusobacteriales</taxon>
        <taxon>Fusobacteriaceae</taxon>
        <taxon>Cetobacterium</taxon>
    </lineage>
</organism>
<evidence type="ECO:0000259" key="10">
    <source>
        <dbReference type="Pfam" id="PF01087"/>
    </source>
</evidence>
<keyword evidence="5 9" id="KW-0808">Transferase</keyword>
<feature type="domain" description="Galactose-1-phosphate uridyl transferase N-terminal" evidence="10">
    <location>
        <begin position="58"/>
        <end position="228"/>
    </location>
</feature>
<dbReference type="Proteomes" id="UP000017081">
    <property type="component" value="Unassembled WGS sequence"/>
</dbReference>
<dbReference type="InterPro" id="IPR005850">
    <property type="entry name" value="GalP_Utransf_C"/>
</dbReference>
<dbReference type="InterPro" id="IPR023425">
    <property type="entry name" value="GalP_uridyl_Trfase_II_CS"/>
</dbReference>
<dbReference type="Pfam" id="PF02744">
    <property type="entry name" value="GalP_UDP_tr_C"/>
    <property type="match status" value="1"/>
</dbReference>
<keyword evidence="4 9" id="KW-0963">Cytoplasm</keyword>
<accession>U7VC69</accession>
<dbReference type="PROSITE" id="PS01163">
    <property type="entry name" value="GAL_P_UDP_TRANSF_II"/>
    <property type="match status" value="1"/>
</dbReference>
<dbReference type="RefSeq" id="WP_023050361.1">
    <property type="nucleotide sequence ID" value="NZ_CP173062.2"/>
</dbReference>
<evidence type="ECO:0000256" key="8">
    <source>
        <dbReference type="ARBA" id="ARBA00023277"/>
    </source>
</evidence>
<feature type="domain" description="Galactose-1-phosphate uridyl transferase C-terminal" evidence="11">
    <location>
        <begin position="244"/>
        <end position="422"/>
    </location>
</feature>
<evidence type="ECO:0000313" key="13">
    <source>
        <dbReference type="Proteomes" id="UP000017081"/>
    </source>
</evidence>
<keyword evidence="7 9" id="KW-0299">Galactose metabolism</keyword>